<sequence>MTAFGALLGAAVLAGPAYATGVLTVTPSLQGAGSLTTTGYNCTLTLPINVEPKNSDAQACGTTSDTATLFVIGTRIIVHNAVVPLTAVPAAGWKLVGWTGCPAINGSTCTSTVLVGGADTTTTPRAFFQEIVPVTLSDKPAAFIQSRTPHFAFSSQAGTTFTCKIDGNTMACPGTGSAAVTLPSLLDGPHTFAVSGTHNTNPSITPSTYSFTVDNIAPDTTLDPTVGPGEGALQTVTSETFKPVSSEPTGATFECSLDDAPFTSCPSPVTLTGLASGKHSFRSRTIDRAGNVDATAASRTWTIAIPDNDSDGFNANIDCNDADASVHPGANDIPGNGVDENCDGADTPAAAGGGAGGSSIVAGAAHAPEQVLVTVAFFSTASKKTTKFTTLQVKNVPFGATVSVTCKGKGCPSGLKGKGLTKTNAFGTVTLAKFIKKPLKAGDVITVVVSKPDAINAVKILAVRASKKPLITTKCMPPGAKSPVAC</sequence>
<organism evidence="2 3">
    <name type="scientific">Solirubrobacter ginsenosidimutans</name>
    <dbReference type="NCBI Taxonomy" id="490573"/>
    <lineage>
        <taxon>Bacteria</taxon>
        <taxon>Bacillati</taxon>
        <taxon>Actinomycetota</taxon>
        <taxon>Thermoleophilia</taxon>
        <taxon>Solirubrobacterales</taxon>
        <taxon>Solirubrobacteraceae</taxon>
        <taxon>Solirubrobacter</taxon>
    </lineage>
</organism>
<name>A0A9X3MV66_9ACTN</name>
<reference evidence="2" key="1">
    <citation type="submission" date="2022-10" db="EMBL/GenBank/DDBJ databases">
        <title>The WGS of Solirubrobacter ginsenosidimutans DSM 21036.</title>
        <authorList>
            <person name="Jiang Z."/>
        </authorList>
    </citation>
    <scope>NUCLEOTIDE SEQUENCE</scope>
    <source>
        <strain evidence="2">DSM 21036</strain>
    </source>
</reference>
<evidence type="ECO:0000313" key="3">
    <source>
        <dbReference type="Proteomes" id="UP001149140"/>
    </source>
</evidence>
<proteinExistence type="predicted"/>
<dbReference type="Proteomes" id="UP001149140">
    <property type="component" value="Unassembled WGS sequence"/>
</dbReference>
<evidence type="ECO:0000256" key="1">
    <source>
        <dbReference type="SAM" id="SignalP"/>
    </source>
</evidence>
<dbReference type="Pfam" id="PF11617">
    <property type="entry name" value="Cu-binding_MopE"/>
    <property type="match status" value="1"/>
</dbReference>
<dbReference type="AlphaFoldDB" id="A0A9X3MV66"/>
<evidence type="ECO:0000313" key="2">
    <source>
        <dbReference type="EMBL" id="MDA0160478.1"/>
    </source>
</evidence>
<dbReference type="RefSeq" id="WP_270039339.1">
    <property type="nucleotide sequence ID" value="NZ_JAPDOD010000005.1"/>
</dbReference>
<keyword evidence="3" id="KW-1185">Reference proteome</keyword>
<accession>A0A9X3MV66</accession>
<dbReference type="EMBL" id="JAPDOD010000005">
    <property type="protein sequence ID" value="MDA0160478.1"/>
    <property type="molecule type" value="Genomic_DNA"/>
</dbReference>
<feature type="chain" id="PRO_5040827246" evidence="1">
    <location>
        <begin position="20"/>
        <end position="486"/>
    </location>
</feature>
<protein>
    <submittedName>
        <fullName evidence="2">Metal-binding motif-containing protein</fullName>
    </submittedName>
</protein>
<gene>
    <name evidence="2" type="ORF">OM076_09390</name>
</gene>
<comment type="caution">
    <text evidence="2">The sequence shown here is derived from an EMBL/GenBank/DDBJ whole genome shotgun (WGS) entry which is preliminary data.</text>
</comment>
<dbReference type="InterPro" id="IPR021655">
    <property type="entry name" value="Put_metal-bd"/>
</dbReference>
<keyword evidence="1" id="KW-0732">Signal</keyword>
<feature type="signal peptide" evidence="1">
    <location>
        <begin position="1"/>
        <end position="19"/>
    </location>
</feature>